<evidence type="ECO:0000313" key="3">
    <source>
        <dbReference type="Proteomes" id="UP000295678"/>
    </source>
</evidence>
<dbReference type="InterPro" id="IPR013589">
    <property type="entry name" value="Bac_transglu_N"/>
</dbReference>
<accession>A0A4R3MHK6</accession>
<dbReference type="Pfam" id="PF08379">
    <property type="entry name" value="Bact_transglu_N"/>
    <property type="match status" value="1"/>
</dbReference>
<evidence type="ECO:0000259" key="1">
    <source>
        <dbReference type="SMART" id="SM00460"/>
    </source>
</evidence>
<protein>
    <submittedName>
        <fullName evidence="2">Transglutaminase-like putative cysteine protease</fullName>
    </submittedName>
</protein>
<dbReference type="GO" id="GO:0006508">
    <property type="term" value="P:proteolysis"/>
    <property type="evidence" value="ECO:0007669"/>
    <property type="project" value="UniProtKB-KW"/>
</dbReference>
<feature type="domain" description="Transglutaminase-like" evidence="1">
    <location>
        <begin position="158"/>
        <end position="223"/>
    </location>
</feature>
<dbReference type="PANTHER" id="PTHR33490">
    <property type="entry name" value="BLR5614 PROTEIN-RELATED"/>
    <property type="match status" value="1"/>
</dbReference>
<name>A0A4R3MHK6_9HYPH</name>
<dbReference type="EMBL" id="SMAK01000002">
    <property type="protein sequence ID" value="TCT12688.1"/>
    <property type="molecule type" value="Genomic_DNA"/>
</dbReference>
<dbReference type="SMART" id="SM00460">
    <property type="entry name" value="TGc"/>
    <property type="match status" value="1"/>
</dbReference>
<dbReference type="PANTHER" id="PTHR33490:SF6">
    <property type="entry name" value="SLL1049 PROTEIN"/>
    <property type="match status" value="1"/>
</dbReference>
<dbReference type="GO" id="GO:0008233">
    <property type="term" value="F:peptidase activity"/>
    <property type="evidence" value="ECO:0007669"/>
    <property type="project" value="UniProtKB-KW"/>
</dbReference>
<proteinExistence type="predicted"/>
<dbReference type="InterPro" id="IPR002931">
    <property type="entry name" value="Transglutaminase-like"/>
</dbReference>
<dbReference type="Gene3D" id="3.10.620.30">
    <property type="match status" value="1"/>
</dbReference>
<dbReference type="InterPro" id="IPR038765">
    <property type="entry name" value="Papain-like_cys_pep_sf"/>
</dbReference>
<sequence>MRIHVMHATTYRYATPAKYVIQKLRLTPRGHDGQHVRRWRIEIDHDCKLSERRDAFGNIVHTFTLMGTIDSLRITVDGDVETEDTAGVVSGAVERLPRPLYLRETNLTRPDAALEDYARRFASRPDRLDLLHELLADLHSRMTFDTTRTDSGTSAAEAFRLGHGVCQDFTHIFIAAARTLGIPARYVSGYFLHEATSATSEAGHAWAEAHVPDLGWVAFDPANGVCANANYVRVAIGLDYLDAAPVRGSQSGGTAEELGVRVDIRDASVQQ</sequence>
<keyword evidence="2" id="KW-0645">Protease</keyword>
<organism evidence="2 3">
    <name type="scientific">Tepidamorphus gemmatus</name>
    <dbReference type="NCBI Taxonomy" id="747076"/>
    <lineage>
        <taxon>Bacteria</taxon>
        <taxon>Pseudomonadati</taxon>
        <taxon>Pseudomonadota</taxon>
        <taxon>Alphaproteobacteria</taxon>
        <taxon>Hyphomicrobiales</taxon>
        <taxon>Tepidamorphaceae</taxon>
        <taxon>Tepidamorphus</taxon>
    </lineage>
</organism>
<comment type="caution">
    <text evidence="2">The sequence shown here is derived from an EMBL/GenBank/DDBJ whole genome shotgun (WGS) entry which is preliminary data.</text>
</comment>
<keyword evidence="2" id="KW-0378">Hydrolase</keyword>
<dbReference type="OrthoDB" id="9804023at2"/>
<dbReference type="SUPFAM" id="SSF54001">
    <property type="entry name" value="Cysteine proteinases"/>
    <property type="match status" value="1"/>
</dbReference>
<dbReference type="Proteomes" id="UP000295678">
    <property type="component" value="Unassembled WGS sequence"/>
</dbReference>
<dbReference type="Pfam" id="PF01841">
    <property type="entry name" value="Transglut_core"/>
    <property type="match status" value="1"/>
</dbReference>
<gene>
    <name evidence="2" type="ORF">EDC22_102374</name>
</gene>
<keyword evidence="3" id="KW-1185">Reference proteome</keyword>
<reference evidence="2 3" key="1">
    <citation type="submission" date="2019-03" db="EMBL/GenBank/DDBJ databases">
        <title>Genomic Encyclopedia of Type Strains, Phase IV (KMG-IV): sequencing the most valuable type-strain genomes for metagenomic binning, comparative biology and taxonomic classification.</title>
        <authorList>
            <person name="Goeker M."/>
        </authorList>
    </citation>
    <scope>NUCLEOTIDE SEQUENCE [LARGE SCALE GENOMIC DNA]</scope>
    <source>
        <strain evidence="2 3">DSM 19345</strain>
    </source>
</reference>
<dbReference type="AlphaFoldDB" id="A0A4R3MHK6"/>
<evidence type="ECO:0000313" key="2">
    <source>
        <dbReference type="EMBL" id="TCT12688.1"/>
    </source>
</evidence>